<gene>
    <name evidence="3" type="ORF">C8263_08675</name>
</gene>
<protein>
    <submittedName>
        <fullName evidence="3">Phosphohydrolase</fullName>
    </submittedName>
</protein>
<dbReference type="EMBL" id="PYSV01000007">
    <property type="protein sequence ID" value="PTA68140.1"/>
    <property type="molecule type" value="Genomic_DNA"/>
</dbReference>
<sequence length="171" mass="19276">MPHRTLSARIRRKVNGYRAKASRLWRSMSPDDAQPDDAWAARFLTEAEAHVYRSMDPRDRDHACRVARHLLREHPGAQSELLAAALLHDCGKSLRPYALWERVAVGLIPNRLTRLLPPLGALGIRAHHPELGARLLAHAGARPRVARLVARHHHPGGDPEAELLHLYDDQE</sequence>
<evidence type="ECO:0000259" key="2">
    <source>
        <dbReference type="Pfam" id="PF01966"/>
    </source>
</evidence>
<dbReference type="Proteomes" id="UP000240317">
    <property type="component" value="Unassembled WGS sequence"/>
</dbReference>
<dbReference type="InterPro" id="IPR006674">
    <property type="entry name" value="HD_domain"/>
</dbReference>
<dbReference type="InterPro" id="IPR006675">
    <property type="entry name" value="HDIG_dom"/>
</dbReference>
<organism evidence="3 4">
    <name type="scientific">Deinococcus arcticus</name>
    <dbReference type="NCBI Taxonomy" id="2136176"/>
    <lineage>
        <taxon>Bacteria</taxon>
        <taxon>Thermotogati</taxon>
        <taxon>Deinococcota</taxon>
        <taxon>Deinococci</taxon>
        <taxon>Deinococcales</taxon>
        <taxon>Deinococcaceae</taxon>
        <taxon>Deinococcus</taxon>
    </lineage>
</organism>
<feature type="region of interest" description="Disordered" evidence="1">
    <location>
        <begin position="152"/>
        <end position="171"/>
    </location>
</feature>
<keyword evidence="4" id="KW-1185">Reference proteome</keyword>
<dbReference type="Gene3D" id="1.10.3210.10">
    <property type="entry name" value="Hypothetical protein af1432"/>
    <property type="match status" value="1"/>
</dbReference>
<proteinExistence type="predicted"/>
<evidence type="ECO:0000313" key="3">
    <source>
        <dbReference type="EMBL" id="PTA68140.1"/>
    </source>
</evidence>
<dbReference type="OrthoDB" id="68032at2"/>
<feature type="compositionally biased region" description="Basic and acidic residues" evidence="1">
    <location>
        <begin position="162"/>
        <end position="171"/>
    </location>
</feature>
<reference evidence="3 4" key="1">
    <citation type="submission" date="2018-03" db="EMBL/GenBank/DDBJ databases">
        <title>Draft genome of Deinococcus sp. OD32.</title>
        <authorList>
            <person name="Wang X.-P."/>
            <person name="Du Z.-J."/>
        </authorList>
    </citation>
    <scope>NUCLEOTIDE SEQUENCE [LARGE SCALE GENOMIC DNA]</scope>
    <source>
        <strain evidence="3 4">OD32</strain>
    </source>
</reference>
<comment type="caution">
    <text evidence="3">The sequence shown here is derived from an EMBL/GenBank/DDBJ whole genome shotgun (WGS) entry which is preliminary data.</text>
</comment>
<name>A0A2T3W896_9DEIO</name>
<feature type="domain" description="HD" evidence="2">
    <location>
        <begin position="61"/>
        <end position="164"/>
    </location>
</feature>
<evidence type="ECO:0000313" key="4">
    <source>
        <dbReference type="Proteomes" id="UP000240317"/>
    </source>
</evidence>
<keyword evidence="3" id="KW-0378">Hydrolase</keyword>
<dbReference type="RefSeq" id="WP_107137734.1">
    <property type="nucleotide sequence ID" value="NZ_PYSV01000007.1"/>
</dbReference>
<dbReference type="Pfam" id="PF01966">
    <property type="entry name" value="HD"/>
    <property type="match status" value="1"/>
</dbReference>
<dbReference type="AlphaFoldDB" id="A0A2T3W896"/>
<accession>A0A2T3W896</accession>
<dbReference type="SUPFAM" id="SSF109604">
    <property type="entry name" value="HD-domain/PDEase-like"/>
    <property type="match status" value="1"/>
</dbReference>
<dbReference type="GO" id="GO:0016787">
    <property type="term" value="F:hydrolase activity"/>
    <property type="evidence" value="ECO:0007669"/>
    <property type="project" value="UniProtKB-KW"/>
</dbReference>
<evidence type="ECO:0000256" key="1">
    <source>
        <dbReference type="SAM" id="MobiDB-lite"/>
    </source>
</evidence>
<dbReference type="NCBIfam" id="TIGR00277">
    <property type="entry name" value="HDIG"/>
    <property type="match status" value="1"/>
</dbReference>